<gene>
    <name evidence="10" type="ORF">JWYL7_1464</name>
    <name evidence="11" type="ORF">SAMN05661008_00057</name>
</gene>
<evidence type="ECO:0000256" key="5">
    <source>
        <dbReference type="ARBA" id="ARBA00022729"/>
    </source>
</evidence>
<evidence type="ECO:0000313" key="10">
    <source>
        <dbReference type="EMBL" id="KXZ40389.1"/>
    </source>
</evidence>
<evidence type="ECO:0000256" key="7">
    <source>
        <dbReference type="ARBA" id="ARBA00023065"/>
    </source>
</evidence>
<feature type="binding site" evidence="8">
    <location>
        <position position="234"/>
    </location>
    <ligand>
        <name>Fe cation</name>
        <dbReference type="ChEBI" id="CHEBI:24875"/>
    </ligand>
</feature>
<dbReference type="InterPro" id="IPR006061">
    <property type="entry name" value="SBP_1_CS"/>
</dbReference>
<evidence type="ECO:0000256" key="2">
    <source>
        <dbReference type="ARBA" id="ARBA00022448"/>
    </source>
</evidence>
<evidence type="ECO:0000256" key="9">
    <source>
        <dbReference type="SAM" id="SignalP"/>
    </source>
</evidence>
<comment type="caution">
    <text evidence="10">The sequence shown here is derived from an EMBL/GenBank/DDBJ whole genome shotgun (WGS) entry which is preliminary data.</text>
</comment>
<reference evidence="10 12" key="1">
    <citation type="submission" date="2016-02" db="EMBL/GenBank/DDBJ databases">
        <title>Draft genome sequence for Clostridium paradoxum JW-YL-7.</title>
        <authorList>
            <person name="Utturkar S.M."/>
            <person name="Lancaster A."/>
            <person name="Poole F.L."/>
            <person name="Adams M.W."/>
            <person name="Brown S.D."/>
        </authorList>
    </citation>
    <scope>NUCLEOTIDE SEQUENCE [LARGE SCALE GENOMIC DNA]</scope>
    <source>
        <strain evidence="10 12">JW-YL-7</strain>
    </source>
</reference>
<dbReference type="PROSITE" id="PS51257">
    <property type="entry name" value="PROKAR_LIPOPROTEIN"/>
    <property type="match status" value="1"/>
</dbReference>
<evidence type="ECO:0000313" key="12">
    <source>
        <dbReference type="Proteomes" id="UP000092605"/>
    </source>
</evidence>
<evidence type="ECO:0000256" key="8">
    <source>
        <dbReference type="PIRSR" id="PIRSR002825-1"/>
    </source>
</evidence>
<evidence type="ECO:0000256" key="4">
    <source>
        <dbReference type="ARBA" id="ARBA00022723"/>
    </source>
</evidence>
<dbReference type="AlphaFoldDB" id="A0A150FS17"/>
<comment type="similarity">
    <text evidence="1">Belongs to the bacterial solute-binding protein 1 family.</text>
</comment>
<keyword evidence="5 9" id="KW-0732">Signal</keyword>
<dbReference type="Pfam" id="PF13416">
    <property type="entry name" value="SBP_bac_8"/>
    <property type="match status" value="1"/>
</dbReference>
<feature type="chain" id="PRO_5039582276" evidence="9">
    <location>
        <begin position="20"/>
        <end position="349"/>
    </location>
</feature>
<keyword evidence="7" id="KW-0406">Ion transport</keyword>
<evidence type="ECO:0000313" key="13">
    <source>
        <dbReference type="Proteomes" id="UP000323392"/>
    </source>
</evidence>
<dbReference type="Gene3D" id="3.40.190.10">
    <property type="entry name" value="Periplasmic binding protein-like II"/>
    <property type="match status" value="2"/>
</dbReference>
<keyword evidence="3" id="KW-0410">Iron transport</keyword>
<dbReference type="PANTHER" id="PTHR30006">
    <property type="entry name" value="THIAMINE-BINDING PERIPLASMIC PROTEIN-RELATED"/>
    <property type="match status" value="1"/>
</dbReference>
<name>A0A150FS17_CLOPD</name>
<dbReference type="InterPro" id="IPR026045">
    <property type="entry name" value="Ferric-bd"/>
</dbReference>
<dbReference type="OrthoDB" id="9769319at2"/>
<dbReference type="InterPro" id="IPR006059">
    <property type="entry name" value="SBP"/>
</dbReference>
<feature type="signal peptide" evidence="9">
    <location>
        <begin position="1"/>
        <end position="19"/>
    </location>
</feature>
<dbReference type="PATRIC" id="fig|1121328.3.peg.1473"/>
<protein>
    <submittedName>
        <fullName evidence="10">FetB, iron (III) ABC transporter iron (III)-binding protein</fullName>
    </submittedName>
    <submittedName>
        <fullName evidence="11">Iron(III) transport system substrate-binding protein</fullName>
    </submittedName>
</protein>
<dbReference type="RefSeq" id="WP_066071169.1">
    <property type="nucleotide sequence ID" value="NZ_FRBG01000001.1"/>
</dbReference>
<reference evidence="11 13" key="2">
    <citation type="submission" date="2016-11" db="EMBL/GenBank/DDBJ databases">
        <authorList>
            <person name="Varghese N."/>
            <person name="Submissions S."/>
        </authorList>
    </citation>
    <scope>NUCLEOTIDE SEQUENCE [LARGE SCALE GENOMIC DNA]</scope>
    <source>
        <strain evidence="11 13">DSM 7308</strain>
    </source>
</reference>
<dbReference type="EMBL" id="FRBG01000001">
    <property type="protein sequence ID" value="SHK34844.1"/>
    <property type="molecule type" value="Genomic_DNA"/>
</dbReference>
<organism evidence="10 12">
    <name type="scientific">Alkalithermobacter thermoalcaliphilus JW-YL-7 = DSM 7308</name>
    <dbReference type="NCBI Taxonomy" id="1121328"/>
    <lineage>
        <taxon>Bacteria</taxon>
        <taxon>Bacillati</taxon>
        <taxon>Bacillota</taxon>
        <taxon>Clostridia</taxon>
        <taxon>Peptostreptococcales</taxon>
        <taxon>Tepidibacteraceae</taxon>
        <taxon>Alkalithermobacter</taxon>
    </lineage>
</organism>
<accession>A0A150FS17</accession>
<dbReference type="GO" id="GO:0055085">
    <property type="term" value="P:transmembrane transport"/>
    <property type="evidence" value="ECO:0007669"/>
    <property type="project" value="InterPro"/>
</dbReference>
<dbReference type="PROSITE" id="PS01037">
    <property type="entry name" value="SBP_BACTERIAL_1"/>
    <property type="match status" value="1"/>
</dbReference>
<sequence length="349" mass="39193" precursor="true">MKKIFSIFMVLLTSISLLAGCTNESVEEKEQSNNEQSQKLVIYSGRKEQFVLPLIEKFEQETGIKVELLSGKSSQYAQKIIEEKNNPQADLLIANDAGVMEYLRLQGVLAPNDSKELEKIPANFKSEDGSWVGVSARSRVLMYNKDLISEEEMPKSILDLADPKYKGQFAITKASSEAMVSHIAAIRSIYGDDKTIEFIKGMLANEPLILEGHTDIRKAVGAGEVKFGLVNNYYFHLQLEEEKDNNVGVIYPDQGENEMGTFVNVAGVALIKGAPNEENAKKFIEFLLRDEQQEMFAFDSKETPVLPHIKTLDYAKKINEYKVMEKPLSNLGSVWEDTLNLMEKAGYVD</sequence>
<dbReference type="SUPFAM" id="SSF53850">
    <property type="entry name" value="Periplasmic binding protein-like II"/>
    <property type="match status" value="1"/>
</dbReference>
<dbReference type="GO" id="GO:0046872">
    <property type="term" value="F:metal ion binding"/>
    <property type="evidence" value="ECO:0007669"/>
    <property type="project" value="UniProtKB-KW"/>
</dbReference>
<dbReference type="PIRSF" id="PIRSF002825">
    <property type="entry name" value="CfbpA"/>
    <property type="match status" value="1"/>
</dbReference>
<proteinExistence type="inferred from homology"/>
<dbReference type="STRING" id="1121328.JWYL7_1464"/>
<evidence type="ECO:0000256" key="6">
    <source>
        <dbReference type="ARBA" id="ARBA00023004"/>
    </source>
</evidence>
<evidence type="ECO:0000256" key="3">
    <source>
        <dbReference type="ARBA" id="ARBA00022496"/>
    </source>
</evidence>
<keyword evidence="6 8" id="KW-0408">Iron</keyword>
<dbReference type="GO" id="GO:0030288">
    <property type="term" value="C:outer membrane-bounded periplasmic space"/>
    <property type="evidence" value="ECO:0007669"/>
    <property type="project" value="TreeGrafter"/>
</dbReference>
<evidence type="ECO:0000256" key="1">
    <source>
        <dbReference type="ARBA" id="ARBA00008520"/>
    </source>
</evidence>
<dbReference type="Proteomes" id="UP000323392">
    <property type="component" value="Unassembled WGS sequence"/>
</dbReference>
<dbReference type="Proteomes" id="UP000092605">
    <property type="component" value="Unassembled WGS sequence"/>
</dbReference>
<dbReference type="PANTHER" id="PTHR30006:SF15">
    <property type="entry name" value="IRON-UTILIZATION PERIPLASMIC PROTEIN"/>
    <property type="match status" value="1"/>
</dbReference>
<dbReference type="GO" id="GO:0006826">
    <property type="term" value="P:iron ion transport"/>
    <property type="evidence" value="ECO:0007669"/>
    <property type="project" value="UniProtKB-KW"/>
</dbReference>
<keyword evidence="4 8" id="KW-0479">Metal-binding</keyword>
<dbReference type="EMBL" id="LSFY01000001">
    <property type="protein sequence ID" value="KXZ40389.1"/>
    <property type="molecule type" value="Genomic_DNA"/>
</dbReference>
<keyword evidence="13" id="KW-1185">Reference proteome</keyword>
<feature type="binding site" evidence="8">
    <location>
        <position position="233"/>
    </location>
    <ligand>
        <name>Fe cation</name>
        <dbReference type="ChEBI" id="CHEBI:24875"/>
    </ligand>
</feature>
<evidence type="ECO:0000313" key="11">
    <source>
        <dbReference type="EMBL" id="SHK34844.1"/>
    </source>
</evidence>
<keyword evidence="2" id="KW-0813">Transport</keyword>